<evidence type="ECO:0000313" key="5">
    <source>
        <dbReference type="Proteomes" id="UP000326671"/>
    </source>
</evidence>
<evidence type="ECO:0000256" key="2">
    <source>
        <dbReference type="SAM" id="SignalP"/>
    </source>
</evidence>
<gene>
    <name evidence="4" type="ORF">F4V44_18270</name>
</gene>
<keyword evidence="5" id="KW-1185">Reference proteome</keyword>
<protein>
    <submittedName>
        <fullName evidence="4">GerMN domain-containing protein</fullName>
    </submittedName>
</protein>
<reference evidence="4 5" key="1">
    <citation type="submission" date="2019-09" db="EMBL/GenBank/DDBJ databases">
        <title>Whole genome sequences of isolates from the Mars Exploration Rovers.</title>
        <authorList>
            <person name="Seuylemezian A."/>
            <person name="Vaishampayan P."/>
        </authorList>
    </citation>
    <scope>NUCLEOTIDE SEQUENCE [LARGE SCALE GENOMIC DNA]</scope>
    <source>
        <strain evidence="4 5">MER_TA_151</strain>
    </source>
</reference>
<dbReference type="EMBL" id="VYKL01000028">
    <property type="protein sequence ID" value="KAA9021086.1"/>
    <property type="molecule type" value="Genomic_DNA"/>
</dbReference>
<feature type="compositionally biased region" description="Basic and acidic residues" evidence="1">
    <location>
        <begin position="38"/>
        <end position="50"/>
    </location>
</feature>
<dbReference type="AlphaFoldDB" id="A0A5J5HK29"/>
<dbReference type="Proteomes" id="UP000326671">
    <property type="component" value="Unassembled WGS sequence"/>
</dbReference>
<dbReference type="PROSITE" id="PS51257">
    <property type="entry name" value="PROKAR_LIPOPROTEIN"/>
    <property type="match status" value="1"/>
</dbReference>
<feature type="region of interest" description="Disordered" evidence="1">
    <location>
        <begin position="24"/>
        <end position="66"/>
    </location>
</feature>
<proteinExistence type="predicted"/>
<dbReference type="Pfam" id="PF10646">
    <property type="entry name" value="Germane"/>
    <property type="match status" value="1"/>
</dbReference>
<evidence type="ECO:0000259" key="3">
    <source>
        <dbReference type="SMART" id="SM00909"/>
    </source>
</evidence>
<feature type="chain" id="PRO_5038445635" evidence="2">
    <location>
        <begin position="23"/>
        <end position="376"/>
    </location>
</feature>
<dbReference type="RefSeq" id="WP_150441460.1">
    <property type="nucleotide sequence ID" value="NZ_VYKL01000028.1"/>
</dbReference>
<evidence type="ECO:0000313" key="4">
    <source>
        <dbReference type="EMBL" id="KAA9021086.1"/>
    </source>
</evidence>
<dbReference type="InterPro" id="IPR019606">
    <property type="entry name" value="GerMN"/>
</dbReference>
<comment type="caution">
    <text evidence="4">The sequence shown here is derived from an EMBL/GenBank/DDBJ whole genome shotgun (WGS) entry which is preliminary data.</text>
</comment>
<keyword evidence="2" id="KW-0732">Signal</keyword>
<dbReference type="OrthoDB" id="1683231at2"/>
<name>A0A5J5HK29_9BACI</name>
<evidence type="ECO:0000256" key="1">
    <source>
        <dbReference type="SAM" id="MobiDB-lite"/>
    </source>
</evidence>
<organism evidence="4 5">
    <name type="scientific">Niallia endozanthoxylica</name>
    <dbReference type="NCBI Taxonomy" id="2036016"/>
    <lineage>
        <taxon>Bacteria</taxon>
        <taxon>Bacillati</taxon>
        <taxon>Bacillota</taxon>
        <taxon>Bacilli</taxon>
        <taxon>Bacillales</taxon>
        <taxon>Bacillaceae</taxon>
        <taxon>Niallia</taxon>
    </lineage>
</organism>
<feature type="domain" description="GerMN" evidence="3">
    <location>
        <begin position="265"/>
        <end position="355"/>
    </location>
</feature>
<sequence>MNKYLLTSLLALVLLLSGCTVDRGNDSPTNNGLNPVQEEQKGNEESKDNENEQQETQNESETESITIEEYYPIEENVHYVYEGTGNEYASFDVYNDYTAEQKVQQRVDNGGTVLARIIEIKDGKLIHTYSRGEAYYRENLLSSKSSEEEVLLMEPLKEGTSWKLKDSRVRTITNLSADVTTPSGKYQAIEVSTEGPDGKTLDYYVKGISLVQTLFQSNGTEVRSSLSKIEKNVPLVQSIRFFYPNIDDDRLYYKNIEISFHTNDITKMVLEKAYKENVPDLLNTVLTKNTKITSLYLNQDNNLYIDINKAFLTELSAGGGLEMMILQSIVSTFGHYYGVEKVYLTVDNELYESGHISLNKGEFLTVTPMEETVEIK</sequence>
<dbReference type="SMART" id="SM00909">
    <property type="entry name" value="Germane"/>
    <property type="match status" value="1"/>
</dbReference>
<feature type="compositionally biased region" description="Low complexity" evidence="1">
    <location>
        <begin position="54"/>
        <end position="66"/>
    </location>
</feature>
<feature type="signal peptide" evidence="2">
    <location>
        <begin position="1"/>
        <end position="22"/>
    </location>
</feature>
<accession>A0A5J5HK29</accession>